<keyword evidence="2" id="KW-1185">Reference proteome</keyword>
<evidence type="ECO:0000313" key="1">
    <source>
        <dbReference type="EMBL" id="KAL2729008.1"/>
    </source>
</evidence>
<organism evidence="1 2">
    <name type="scientific">Vespula squamosa</name>
    <name type="common">Southern yellow jacket</name>
    <name type="synonym">Wasp</name>
    <dbReference type="NCBI Taxonomy" id="30214"/>
    <lineage>
        <taxon>Eukaryota</taxon>
        <taxon>Metazoa</taxon>
        <taxon>Ecdysozoa</taxon>
        <taxon>Arthropoda</taxon>
        <taxon>Hexapoda</taxon>
        <taxon>Insecta</taxon>
        <taxon>Pterygota</taxon>
        <taxon>Neoptera</taxon>
        <taxon>Endopterygota</taxon>
        <taxon>Hymenoptera</taxon>
        <taxon>Apocrita</taxon>
        <taxon>Aculeata</taxon>
        <taxon>Vespoidea</taxon>
        <taxon>Vespidae</taxon>
        <taxon>Vespinae</taxon>
        <taxon>Vespula</taxon>
    </lineage>
</organism>
<comment type="caution">
    <text evidence="1">The sequence shown here is derived from an EMBL/GenBank/DDBJ whole genome shotgun (WGS) entry which is preliminary data.</text>
</comment>
<proteinExistence type="predicted"/>
<gene>
    <name evidence="1" type="ORF">V1478_006640</name>
</gene>
<dbReference type="AlphaFoldDB" id="A0ABD2B8F5"/>
<sequence length="212" mass="24709">MEDKSLRDASTMYDKQFNENMKIAKYFLKQLHDKQEHDKKLFYVLEIQLATKWLVRVNDIKSSSLEVKRDRNAFLCYLLKVLRETILKHRCECESCTNLNYENTLGLCHFSNQNSKLSMKGLSQNAPQTSNIPYHSKWSKNHRTYVAVKPLPGKGALIYMAVSKRPGLENWDLVSMKLYLWYHNNALVRDALSAVRSSTGNNSYDYFVLVTL</sequence>
<name>A0ABD2B8F5_VESSQ</name>
<accession>A0ABD2B8F5</accession>
<dbReference type="Proteomes" id="UP001607302">
    <property type="component" value="Unassembled WGS sequence"/>
</dbReference>
<evidence type="ECO:0000313" key="2">
    <source>
        <dbReference type="Proteomes" id="UP001607302"/>
    </source>
</evidence>
<protein>
    <submittedName>
        <fullName evidence="1">Uncharacterized protein</fullName>
    </submittedName>
</protein>
<dbReference type="EMBL" id="JAUDFV010000132">
    <property type="protein sequence ID" value="KAL2729008.1"/>
    <property type="molecule type" value="Genomic_DNA"/>
</dbReference>
<reference evidence="1 2" key="1">
    <citation type="journal article" date="2024" name="Ann. Entomol. Soc. Am.">
        <title>Genomic analyses of the southern and eastern yellowjacket wasps (Hymenoptera: Vespidae) reveal evolutionary signatures of social life.</title>
        <authorList>
            <person name="Catto M.A."/>
            <person name="Caine P.B."/>
            <person name="Orr S.E."/>
            <person name="Hunt B.G."/>
            <person name="Goodisman M.A.D."/>
        </authorList>
    </citation>
    <scope>NUCLEOTIDE SEQUENCE [LARGE SCALE GENOMIC DNA]</scope>
    <source>
        <strain evidence="1">233</strain>
        <tissue evidence="1">Head and thorax</tissue>
    </source>
</reference>